<gene>
    <name evidence="3" type="ORF">WJX75_009864</name>
</gene>
<protein>
    <submittedName>
        <fullName evidence="3">Uncharacterized protein</fullName>
    </submittedName>
</protein>
<evidence type="ECO:0000313" key="4">
    <source>
        <dbReference type="Proteomes" id="UP001491310"/>
    </source>
</evidence>
<dbReference type="SUPFAM" id="SSF101908">
    <property type="entry name" value="Putative isomerase YbhE"/>
    <property type="match status" value="1"/>
</dbReference>
<name>A0ABR2Z5A8_9CHLO</name>
<organism evidence="3 4">
    <name type="scientific">Coccomyxa subellipsoidea</name>
    <dbReference type="NCBI Taxonomy" id="248742"/>
    <lineage>
        <taxon>Eukaryota</taxon>
        <taxon>Viridiplantae</taxon>
        <taxon>Chlorophyta</taxon>
        <taxon>core chlorophytes</taxon>
        <taxon>Trebouxiophyceae</taxon>
        <taxon>Trebouxiophyceae incertae sedis</taxon>
        <taxon>Coccomyxaceae</taxon>
        <taxon>Coccomyxa</taxon>
    </lineage>
</organism>
<evidence type="ECO:0000313" key="3">
    <source>
        <dbReference type="EMBL" id="KAK9919172.1"/>
    </source>
</evidence>
<dbReference type="EMBL" id="JALJOT010000001">
    <property type="protein sequence ID" value="KAK9919172.1"/>
    <property type="molecule type" value="Genomic_DNA"/>
</dbReference>
<evidence type="ECO:0000256" key="1">
    <source>
        <dbReference type="SAM" id="MobiDB-lite"/>
    </source>
</evidence>
<feature type="chain" id="PRO_5046067702" evidence="2">
    <location>
        <begin position="34"/>
        <end position="565"/>
    </location>
</feature>
<dbReference type="Proteomes" id="UP001491310">
    <property type="component" value="Unassembled WGS sequence"/>
</dbReference>
<reference evidence="3 4" key="1">
    <citation type="journal article" date="2024" name="Nat. Commun.">
        <title>Phylogenomics reveals the evolutionary origins of lichenization in chlorophyte algae.</title>
        <authorList>
            <person name="Puginier C."/>
            <person name="Libourel C."/>
            <person name="Otte J."/>
            <person name="Skaloud P."/>
            <person name="Haon M."/>
            <person name="Grisel S."/>
            <person name="Petersen M."/>
            <person name="Berrin J.G."/>
            <person name="Delaux P.M."/>
            <person name="Dal Grande F."/>
            <person name="Keller J."/>
        </authorList>
    </citation>
    <scope>NUCLEOTIDE SEQUENCE [LARGE SCALE GENOMIC DNA]</scope>
    <source>
        <strain evidence="3 4">SAG 216-7</strain>
    </source>
</reference>
<proteinExistence type="predicted"/>
<sequence length="565" mass="57797">MGRSNVLLRRRRLGGFWKQHVMLASVLLAIAAAQSPSPSGSPSYSPNSSPSTSPSSSPSHSPSSSPSYSPYSSPSGSPSQSPSSSPASAPAPAQGASANGSCTFSYSQALSPNTPGQGAGGMGIALASDGSVALLSGSPASGSQAASAYLYSFYTSSGVYNSCPQTLKDPAPLSGLRWGSSYALSGDASVILVGAAGQVLPGALYGGQDRAIDGKVYVYKLPELPGATRGYSVTDQPFMPPSDSKSPFFGSGGLAATSAGDYVYVAAPVAPQPTSTLTALYGNSSVFIYKRGDDEKGWHLNQTLPAPGGSNNTDFGRKVVVSDTGKWLAVSDPLAVTGPQSCGIFGAMPGYVTSGQVFVYALQDSNQQYKLVQTLQGNTSDATGFGADIDVSADGSVLVVGAPDSNTSPRIVKVYSLENNAYVERANITAPANAPENSLFGQQVSVSGDGQLLVVHAPLPYPRSFTPGLSNATNSDIGGHIYSFKLAKGSNGLSVTPQTSMVCPNNQYIATQRTCEDFGNTMALSANGKLLLTSGGFPGPAEKLDSYVYQTQNCISTASSSTPSV</sequence>
<comment type="caution">
    <text evidence="3">The sequence shown here is derived from an EMBL/GenBank/DDBJ whole genome shotgun (WGS) entry which is preliminary data.</text>
</comment>
<accession>A0ABR2Z5A8</accession>
<feature type="signal peptide" evidence="2">
    <location>
        <begin position="1"/>
        <end position="33"/>
    </location>
</feature>
<evidence type="ECO:0000256" key="2">
    <source>
        <dbReference type="SAM" id="SignalP"/>
    </source>
</evidence>
<dbReference type="Gene3D" id="2.130.10.130">
    <property type="entry name" value="Integrin alpha, N-terminal"/>
    <property type="match status" value="1"/>
</dbReference>
<feature type="region of interest" description="Disordered" evidence="1">
    <location>
        <begin position="34"/>
        <end position="96"/>
    </location>
</feature>
<keyword evidence="2" id="KW-0732">Signal</keyword>
<dbReference type="InterPro" id="IPR028994">
    <property type="entry name" value="Integrin_alpha_N"/>
</dbReference>
<keyword evidence="4" id="KW-1185">Reference proteome</keyword>